<dbReference type="OrthoDB" id="8195605at2759"/>
<accession>A0A3L8DD48</accession>
<comment type="caution">
    <text evidence="5">The sequence shown here is derived from an EMBL/GenBank/DDBJ whole genome shotgun (WGS) entry which is preliminary data.</text>
</comment>
<organism evidence="5 6">
    <name type="scientific">Ooceraea biroi</name>
    <name type="common">Clonal raider ant</name>
    <name type="synonym">Cerapachys biroi</name>
    <dbReference type="NCBI Taxonomy" id="2015173"/>
    <lineage>
        <taxon>Eukaryota</taxon>
        <taxon>Metazoa</taxon>
        <taxon>Ecdysozoa</taxon>
        <taxon>Arthropoda</taxon>
        <taxon>Hexapoda</taxon>
        <taxon>Insecta</taxon>
        <taxon>Pterygota</taxon>
        <taxon>Neoptera</taxon>
        <taxon>Endopterygota</taxon>
        <taxon>Hymenoptera</taxon>
        <taxon>Apocrita</taxon>
        <taxon>Aculeata</taxon>
        <taxon>Formicoidea</taxon>
        <taxon>Formicidae</taxon>
        <taxon>Dorylinae</taxon>
        <taxon>Ooceraea</taxon>
    </lineage>
</organism>
<dbReference type="PANTHER" id="PTHR19303">
    <property type="entry name" value="TRANSPOSON"/>
    <property type="match status" value="1"/>
</dbReference>
<reference evidence="5 6" key="1">
    <citation type="journal article" date="2018" name="Genome Res.">
        <title>The genomic architecture and molecular evolution of ant odorant receptors.</title>
        <authorList>
            <person name="McKenzie S.K."/>
            <person name="Kronauer D.J.C."/>
        </authorList>
    </citation>
    <scope>NUCLEOTIDE SEQUENCE [LARGE SCALE GENOMIC DNA]</scope>
    <source>
        <strain evidence="5">Clonal line C1</strain>
    </source>
</reference>
<proteinExistence type="predicted"/>
<dbReference type="InterPro" id="IPR004875">
    <property type="entry name" value="DDE_SF_endonuclease_dom"/>
</dbReference>
<dbReference type="InterPro" id="IPR006600">
    <property type="entry name" value="HTH_CenpB_DNA-bd_dom"/>
</dbReference>
<feature type="domain" description="HTH CENPB-type" evidence="4">
    <location>
        <begin position="65"/>
        <end position="141"/>
    </location>
</feature>
<evidence type="ECO:0000313" key="6">
    <source>
        <dbReference type="Proteomes" id="UP000279307"/>
    </source>
</evidence>
<dbReference type="Gene3D" id="1.10.10.60">
    <property type="entry name" value="Homeodomain-like"/>
    <property type="match status" value="1"/>
</dbReference>
<dbReference type="Proteomes" id="UP000279307">
    <property type="component" value="Chromosome 10"/>
</dbReference>
<dbReference type="InterPro" id="IPR009057">
    <property type="entry name" value="Homeodomain-like_sf"/>
</dbReference>
<comment type="subcellular location">
    <subcellularLocation>
        <location evidence="1">Nucleus</location>
    </subcellularLocation>
</comment>
<dbReference type="Pfam" id="PF03184">
    <property type="entry name" value="DDE_1"/>
    <property type="match status" value="1"/>
</dbReference>
<dbReference type="InterPro" id="IPR007889">
    <property type="entry name" value="HTH_Psq"/>
</dbReference>
<keyword evidence="3" id="KW-0539">Nucleus</keyword>
<dbReference type="EMBL" id="QOIP01000010">
    <property type="protein sequence ID" value="RLU18063.1"/>
    <property type="molecule type" value="Genomic_DNA"/>
</dbReference>
<keyword evidence="2" id="KW-0238">DNA-binding</keyword>
<evidence type="ECO:0000259" key="4">
    <source>
        <dbReference type="PROSITE" id="PS51253"/>
    </source>
</evidence>
<dbReference type="SUPFAM" id="SSF46689">
    <property type="entry name" value="Homeodomain-like"/>
    <property type="match status" value="1"/>
</dbReference>
<dbReference type="PANTHER" id="PTHR19303:SF74">
    <property type="entry name" value="POGO TRANSPOSABLE ELEMENT WITH KRAB DOMAIN"/>
    <property type="match status" value="1"/>
</dbReference>
<dbReference type="InterPro" id="IPR050863">
    <property type="entry name" value="CenT-Element_Derived"/>
</dbReference>
<evidence type="ECO:0000256" key="3">
    <source>
        <dbReference type="ARBA" id="ARBA00023242"/>
    </source>
</evidence>
<evidence type="ECO:0000256" key="1">
    <source>
        <dbReference type="ARBA" id="ARBA00004123"/>
    </source>
</evidence>
<name>A0A3L8DD48_OOCBI</name>
<dbReference type="PROSITE" id="PS51253">
    <property type="entry name" value="HTH_CENPB"/>
    <property type="match status" value="1"/>
</dbReference>
<evidence type="ECO:0000313" key="5">
    <source>
        <dbReference type="EMBL" id="RLU18063.1"/>
    </source>
</evidence>
<dbReference type="AlphaFoldDB" id="A0A3L8DD48"/>
<dbReference type="Pfam" id="PF05225">
    <property type="entry name" value="HTH_psq"/>
    <property type="match status" value="1"/>
</dbReference>
<dbReference type="GO" id="GO:0005634">
    <property type="term" value="C:nucleus"/>
    <property type="evidence" value="ECO:0007669"/>
    <property type="project" value="UniProtKB-SubCell"/>
</dbReference>
<protein>
    <recommendedName>
        <fullName evidence="4">HTH CENPB-type domain-containing protein</fullName>
    </recommendedName>
</protein>
<sequence>MVRVYKRKTQQHSWSSDSMTKAIDAVIEKKMSYKKAAEQFRVPQTILERYMKKKQSDNNYTVTKMLGRYRTVFTPEQEKELFSYLKSMEAQLFGLILMELRELAFQLAEKNNIPHPFGKDGKAGEDWARQFILKHPDLTLRTPEATSAARAMVFNKVVDKFFNLLKEVVQSNRITADRMYNCDETGLTVNSKEHSKIIAQKGRRQVGVVTSTDRGQTVTIELCFSAAGVYLPPMLIFPRKRMQQVFEMGLPPGASSVCSENGWVTKELFVVWFKQFIQFLGASKDRKILLLLDGHSTHTKNLELIHLARENGVILLCFSPHCSHKLQPLDVSFMKPLSTFYENEIRKFLRSHPGKVVTLVNIAPLFGAAYTRAATMTTALNGFRKTGIFPMNKNVFEEVDFMPSLTTDIALETSQMLGPASKVSLPLPGPSTTLASDISLPSPGPNTTLASDISLPSPGKISTPVHTAKLIPARDDSTLAFPLCFQEKNTRSSSTYSACSAIN</sequence>
<gene>
    <name evidence="5" type="ORF">DMN91_010306</name>
</gene>
<dbReference type="GO" id="GO:0003677">
    <property type="term" value="F:DNA binding"/>
    <property type="evidence" value="ECO:0007669"/>
    <property type="project" value="UniProtKB-KW"/>
</dbReference>
<evidence type="ECO:0000256" key="2">
    <source>
        <dbReference type="ARBA" id="ARBA00023125"/>
    </source>
</evidence>